<keyword evidence="2" id="KW-0680">Restriction system</keyword>
<keyword evidence="5" id="KW-0255">Endonuclease</keyword>
<comment type="caution">
    <text evidence="5">The sequence shown here is derived from an EMBL/GenBank/DDBJ whole genome shotgun (WGS) entry which is preliminary data.</text>
</comment>
<evidence type="ECO:0000256" key="1">
    <source>
        <dbReference type="ARBA" id="ARBA00010923"/>
    </source>
</evidence>
<proteinExistence type="inferred from homology"/>
<evidence type="ECO:0000313" key="6">
    <source>
        <dbReference type="Proteomes" id="UP001204772"/>
    </source>
</evidence>
<keyword evidence="5" id="KW-0540">Nuclease</keyword>
<dbReference type="Proteomes" id="UP001204772">
    <property type="component" value="Unassembled WGS sequence"/>
</dbReference>
<keyword evidence="6" id="KW-1185">Reference proteome</keyword>
<dbReference type="PANTHER" id="PTHR30408">
    <property type="entry name" value="TYPE-1 RESTRICTION ENZYME ECOKI SPECIFICITY PROTEIN"/>
    <property type="match status" value="1"/>
</dbReference>
<organism evidence="5 6">
    <name type="scientific">Runella salmonicolor</name>
    <dbReference type="NCBI Taxonomy" id="2950278"/>
    <lineage>
        <taxon>Bacteria</taxon>
        <taxon>Pseudomonadati</taxon>
        <taxon>Bacteroidota</taxon>
        <taxon>Cytophagia</taxon>
        <taxon>Cytophagales</taxon>
        <taxon>Spirosomataceae</taxon>
        <taxon>Runella</taxon>
    </lineage>
</organism>
<keyword evidence="3" id="KW-0238">DNA-binding</keyword>
<accession>A0ABT1FTC8</accession>
<dbReference type="EMBL" id="JAMZEL010000010">
    <property type="protein sequence ID" value="MCP1384952.1"/>
    <property type="molecule type" value="Genomic_DNA"/>
</dbReference>
<evidence type="ECO:0000313" key="5">
    <source>
        <dbReference type="EMBL" id="MCP1384952.1"/>
    </source>
</evidence>
<evidence type="ECO:0000256" key="3">
    <source>
        <dbReference type="ARBA" id="ARBA00023125"/>
    </source>
</evidence>
<reference evidence="5 6" key="1">
    <citation type="submission" date="2022-06" db="EMBL/GenBank/DDBJ databases">
        <title>Runella sp. S5 genome sequencing.</title>
        <authorList>
            <person name="Park S."/>
        </authorList>
    </citation>
    <scope>NUCLEOTIDE SEQUENCE [LARGE SCALE GENOMIC DNA]</scope>
    <source>
        <strain evidence="5 6">S5</strain>
    </source>
</reference>
<gene>
    <name evidence="5" type="ORF">NCI00_21120</name>
</gene>
<evidence type="ECO:0000256" key="2">
    <source>
        <dbReference type="ARBA" id="ARBA00022747"/>
    </source>
</evidence>
<feature type="domain" description="Type I restriction modification DNA specificity" evidence="4">
    <location>
        <begin position="76"/>
        <end position="206"/>
    </location>
</feature>
<dbReference type="Pfam" id="PF01420">
    <property type="entry name" value="Methylase_S"/>
    <property type="match status" value="1"/>
</dbReference>
<dbReference type="InterPro" id="IPR044946">
    <property type="entry name" value="Restrct_endonuc_typeI_TRD_sf"/>
</dbReference>
<dbReference type="Gene3D" id="3.90.220.20">
    <property type="entry name" value="DNA methylase specificity domains"/>
    <property type="match status" value="2"/>
</dbReference>
<keyword evidence="5" id="KW-0378">Hydrolase</keyword>
<name>A0ABT1FTC8_9BACT</name>
<dbReference type="GO" id="GO:0004519">
    <property type="term" value="F:endonuclease activity"/>
    <property type="evidence" value="ECO:0007669"/>
    <property type="project" value="UniProtKB-KW"/>
</dbReference>
<dbReference type="SUPFAM" id="SSF116734">
    <property type="entry name" value="DNA methylase specificity domain"/>
    <property type="match status" value="2"/>
</dbReference>
<sequence>MEKRGGNVMVTNDLKWTTVQSLEVEQAKYRLEANVFNIDARAAFTTLKECKYPSVRLCGLNALAKAHHFGRFKRVFVEKSDMPIFQPSQILDTRPKPDKYISSRTQTDINALRVKKNQILLTCSGTIGKCTIVSETLKDKIFSHDLIRIEANNDEHSGYVFAYLKTKTGQLVLTTNNYGAVIQHIEPEHLENVPIPNAPENLKKEIHEKVIRSFALRDESNDLIDKAEKLLLEALKLPDFDSLKPDLYRNETDVQTFIVSSDQLNDRLEGSFHVPIVEKIIDCLLDSGAKVLPLGSSELTSKIFLPLRFKRIYVEEEHGTVFFGGKQLFELDPSGKKYLSTSIHGERMTAQLLLYENMILVTRSGTVGKVNIVPKHWKKWIANDHVLRITPNSNLVAGYLYIWLNSDFGKMLIDRLIYGSVVDEIEPEHLASVPVPILQDEQLLKEINDLALKANGLRSEAYYLEQEAIKKMNEDVIYVKK</sequence>
<dbReference type="InterPro" id="IPR052021">
    <property type="entry name" value="Type-I_RS_S_subunit"/>
</dbReference>
<dbReference type="EC" id="3.1.21.-" evidence="5"/>
<dbReference type="GO" id="GO:0016787">
    <property type="term" value="F:hydrolase activity"/>
    <property type="evidence" value="ECO:0007669"/>
    <property type="project" value="UniProtKB-KW"/>
</dbReference>
<evidence type="ECO:0000259" key="4">
    <source>
        <dbReference type="Pfam" id="PF01420"/>
    </source>
</evidence>
<comment type="similarity">
    <text evidence="1">Belongs to the type-I restriction system S methylase family.</text>
</comment>
<dbReference type="PANTHER" id="PTHR30408:SF12">
    <property type="entry name" value="TYPE I RESTRICTION ENZYME MJAVIII SPECIFICITY SUBUNIT"/>
    <property type="match status" value="1"/>
</dbReference>
<protein>
    <submittedName>
        <fullName evidence="5">Restriction endonuclease subunit S</fullName>
        <ecNumber evidence="5">3.1.21.-</ecNumber>
    </submittedName>
</protein>
<dbReference type="InterPro" id="IPR000055">
    <property type="entry name" value="Restrct_endonuc_typeI_TRD"/>
</dbReference>
<dbReference type="RefSeq" id="WP_253530928.1">
    <property type="nucleotide sequence ID" value="NZ_JAMZEL010000010.1"/>
</dbReference>